<sequence length="60" mass="6961">MICTLKALHLEKNSLLCSHASSEQMIQFLFQVSFQIKTRKSLPSLLQKLFQLVKLPPLYQ</sequence>
<dbReference type="EMBL" id="HACA01007598">
    <property type="protein sequence ID" value="CDW24959.1"/>
    <property type="molecule type" value="Transcribed_RNA"/>
</dbReference>
<dbReference type="AlphaFoldDB" id="A0A0K2TG40"/>
<accession>A0A0K2TG40</accession>
<evidence type="ECO:0000313" key="1">
    <source>
        <dbReference type="EMBL" id="CDW24959.1"/>
    </source>
</evidence>
<protein>
    <submittedName>
        <fullName evidence="1">Uncharacterized protein</fullName>
    </submittedName>
</protein>
<organism evidence="1">
    <name type="scientific">Lepeophtheirus salmonis</name>
    <name type="common">Salmon louse</name>
    <name type="synonym">Caligus salmonis</name>
    <dbReference type="NCBI Taxonomy" id="72036"/>
    <lineage>
        <taxon>Eukaryota</taxon>
        <taxon>Metazoa</taxon>
        <taxon>Ecdysozoa</taxon>
        <taxon>Arthropoda</taxon>
        <taxon>Crustacea</taxon>
        <taxon>Multicrustacea</taxon>
        <taxon>Hexanauplia</taxon>
        <taxon>Copepoda</taxon>
        <taxon>Siphonostomatoida</taxon>
        <taxon>Caligidae</taxon>
        <taxon>Lepeophtheirus</taxon>
    </lineage>
</organism>
<reference evidence="1" key="1">
    <citation type="submission" date="2014-05" db="EMBL/GenBank/DDBJ databases">
        <authorList>
            <person name="Chronopoulou M."/>
        </authorList>
    </citation>
    <scope>NUCLEOTIDE SEQUENCE</scope>
    <source>
        <tissue evidence="1">Whole organism</tissue>
    </source>
</reference>
<proteinExistence type="predicted"/>
<name>A0A0K2TG40_LEPSM</name>